<accession>A0ACB9ZX94</accession>
<keyword evidence="2" id="KW-1185">Reference proteome</keyword>
<gene>
    <name evidence="1" type="ORF">M9H77_30313</name>
</gene>
<sequence length="453" mass="52793">MELLMVEKSPKIKELSQDKNVENLNVQVVEETSKEETCRIMNEKSIGIKEKERVENKERLFEQSCIFDSNSIFSRESDHLECSKEKKSELEKSGRINKNECFIEKQESEKEEQREKEIVVLEKSEKVNIYANETNSFLTSESLYVQNFEDPSKDEDEKLAYKSIKTINFFSSNSYLSFEIYFEEIKVVEYYDNVPNWASCMLGIEDEERSMEEDLGTILEDLSTSLSLNPYLSCYQRPREEFQKDEAGDEDNLDVDEHGYEIGVKNTSVVIMEFQKDEAGDEDNLDVEEHGYRNRGEEYFGGHYGSQQEDKVLEKIKCKVPTFHGDSDPNVFLDWERKVENLFNTFQKFQSISILTVLLDLTPGLESSKNSCISLVISKRGEEYFDGHYGSQQEDKALEKVKCKVPSIHGDSDPNMFLNWERKVENLFNLRNYSEHLKAKSAITKFSGYILHW</sequence>
<organism evidence="1 2">
    <name type="scientific">Catharanthus roseus</name>
    <name type="common">Madagascar periwinkle</name>
    <name type="synonym">Vinca rosea</name>
    <dbReference type="NCBI Taxonomy" id="4058"/>
    <lineage>
        <taxon>Eukaryota</taxon>
        <taxon>Viridiplantae</taxon>
        <taxon>Streptophyta</taxon>
        <taxon>Embryophyta</taxon>
        <taxon>Tracheophyta</taxon>
        <taxon>Spermatophyta</taxon>
        <taxon>Magnoliopsida</taxon>
        <taxon>eudicotyledons</taxon>
        <taxon>Gunneridae</taxon>
        <taxon>Pentapetalae</taxon>
        <taxon>asterids</taxon>
        <taxon>lamiids</taxon>
        <taxon>Gentianales</taxon>
        <taxon>Apocynaceae</taxon>
        <taxon>Rauvolfioideae</taxon>
        <taxon>Vinceae</taxon>
        <taxon>Catharanthinae</taxon>
        <taxon>Catharanthus</taxon>
    </lineage>
</organism>
<evidence type="ECO:0000313" key="2">
    <source>
        <dbReference type="Proteomes" id="UP001060085"/>
    </source>
</evidence>
<reference evidence="2" key="1">
    <citation type="journal article" date="2023" name="Nat. Plants">
        <title>Single-cell RNA sequencing provides a high-resolution roadmap for understanding the multicellular compartmentation of specialized metabolism.</title>
        <authorList>
            <person name="Sun S."/>
            <person name="Shen X."/>
            <person name="Li Y."/>
            <person name="Li Y."/>
            <person name="Wang S."/>
            <person name="Li R."/>
            <person name="Zhang H."/>
            <person name="Shen G."/>
            <person name="Guo B."/>
            <person name="Wei J."/>
            <person name="Xu J."/>
            <person name="St-Pierre B."/>
            <person name="Chen S."/>
            <person name="Sun C."/>
        </authorList>
    </citation>
    <scope>NUCLEOTIDE SEQUENCE [LARGE SCALE GENOMIC DNA]</scope>
</reference>
<protein>
    <submittedName>
        <fullName evidence="1">Uncharacterized protein</fullName>
    </submittedName>
</protein>
<name>A0ACB9ZX94_CATRO</name>
<dbReference type="EMBL" id="CM044707">
    <property type="protein sequence ID" value="KAI5653126.1"/>
    <property type="molecule type" value="Genomic_DNA"/>
</dbReference>
<comment type="caution">
    <text evidence="1">The sequence shown here is derived from an EMBL/GenBank/DDBJ whole genome shotgun (WGS) entry which is preliminary data.</text>
</comment>
<proteinExistence type="predicted"/>
<dbReference type="Proteomes" id="UP001060085">
    <property type="component" value="Linkage Group LG07"/>
</dbReference>
<evidence type="ECO:0000313" key="1">
    <source>
        <dbReference type="EMBL" id="KAI5653126.1"/>
    </source>
</evidence>